<gene>
    <name evidence="2" type="ORF">K1720_02800</name>
</gene>
<dbReference type="KEGG" id="thei:K1720_02800"/>
<protein>
    <submittedName>
        <fullName evidence="2">Uncharacterized protein</fullName>
    </submittedName>
</protein>
<sequence length="65" mass="8011">MNDNYILFGLFTISILLLGIMQTKRVSKYHHYMELYREALKEGDERKAKIYKSYAEEYSHWWFIK</sequence>
<keyword evidence="1" id="KW-0812">Transmembrane</keyword>
<keyword evidence="3" id="KW-1185">Reference proteome</keyword>
<name>A0A9E7MBX2_9EURY</name>
<evidence type="ECO:0000313" key="3">
    <source>
        <dbReference type="Proteomes" id="UP001056425"/>
    </source>
</evidence>
<dbReference type="RefSeq" id="WP_251949695.1">
    <property type="nucleotide sequence ID" value="NZ_CP080572.1"/>
</dbReference>
<evidence type="ECO:0000313" key="2">
    <source>
        <dbReference type="EMBL" id="USH00412.1"/>
    </source>
</evidence>
<evidence type="ECO:0000256" key="1">
    <source>
        <dbReference type="SAM" id="Phobius"/>
    </source>
</evidence>
<dbReference type="Proteomes" id="UP001056425">
    <property type="component" value="Chromosome"/>
</dbReference>
<feature type="transmembrane region" description="Helical" evidence="1">
    <location>
        <begin position="6"/>
        <end position="23"/>
    </location>
</feature>
<dbReference type="EMBL" id="CP080572">
    <property type="protein sequence ID" value="USH00412.1"/>
    <property type="molecule type" value="Genomic_DNA"/>
</dbReference>
<reference evidence="2 3" key="1">
    <citation type="submission" date="2021-08" db="EMBL/GenBank/DDBJ databases">
        <title>Thermococcus onnuriiensis IOH2.</title>
        <authorList>
            <person name="Park Y.-J."/>
        </authorList>
    </citation>
    <scope>NUCLEOTIDE SEQUENCE [LARGE SCALE GENOMIC DNA]</scope>
    <source>
        <strain evidence="2 3">IOH2</strain>
    </source>
</reference>
<proteinExistence type="predicted"/>
<keyword evidence="1" id="KW-0472">Membrane</keyword>
<keyword evidence="1" id="KW-1133">Transmembrane helix</keyword>
<dbReference type="GeneID" id="72777238"/>
<dbReference type="AlphaFoldDB" id="A0A9E7MBX2"/>
<accession>A0A9E7MBX2</accession>
<organism evidence="2 3">
    <name type="scientific">Thermococcus argininiproducens</name>
    <dbReference type="NCBI Taxonomy" id="2866384"/>
    <lineage>
        <taxon>Archaea</taxon>
        <taxon>Methanobacteriati</taxon>
        <taxon>Methanobacteriota</taxon>
        <taxon>Thermococci</taxon>
        <taxon>Thermococcales</taxon>
        <taxon>Thermococcaceae</taxon>
        <taxon>Thermococcus</taxon>
    </lineage>
</organism>